<organism evidence="1 2">
    <name type="scientific">Methylobacterium nodulans (strain LMG 21967 / CNCM I-2342 / ORS 2060)</name>
    <dbReference type="NCBI Taxonomy" id="460265"/>
    <lineage>
        <taxon>Bacteria</taxon>
        <taxon>Pseudomonadati</taxon>
        <taxon>Pseudomonadota</taxon>
        <taxon>Alphaproteobacteria</taxon>
        <taxon>Hyphomicrobiales</taxon>
        <taxon>Methylobacteriaceae</taxon>
        <taxon>Methylobacterium</taxon>
    </lineage>
</organism>
<dbReference type="InterPro" id="IPR007499">
    <property type="entry name" value="ERF_bacteria_virus"/>
</dbReference>
<name>B8IRI4_METNO</name>
<keyword evidence="2" id="KW-1185">Reference proteome</keyword>
<reference evidence="1 2" key="1">
    <citation type="submission" date="2009-01" db="EMBL/GenBank/DDBJ databases">
        <title>Complete sequence of chromosome of Methylobacterium nodulans ORS 2060.</title>
        <authorList>
            <consortium name="US DOE Joint Genome Institute"/>
            <person name="Lucas S."/>
            <person name="Copeland A."/>
            <person name="Lapidus A."/>
            <person name="Glavina del Rio T."/>
            <person name="Dalin E."/>
            <person name="Tice H."/>
            <person name="Bruce D."/>
            <person name="Goodwin L."/>
            <person name="Pitluck S."/>
            <person name="Sims D."/>
            <person name="Brettin T."/>
            <person name="Detter J.C."/>
            <person name="Han C."/>
            <person name="Larimer F."/>
            <person name="Land M."/>
            <person name="Hauser L."/>
            <person name="Kyrpides N."/>
            <person name="Ivanova N."/>
            <person name="Marx C.J."/>
            <person name="Richardson P."/>
        </authorList>
    </citation>
    <scope>NUCLEOTIDE SEQUENCE [LARGE SCALE GENOMIC DNA]</scope>
    <source>
        <strain evidence="2">LMG 21967 / CNCM I-2342 / ORS 2060</strain>
    </source>
</reference>
<dbReference type="EMBL" id="CP001349">
    <property type="protein sequence ID" value="ACL58724.1"/>
    <property type="molecule type" value="Genomic_DNA"/>
</dbReference>
<dbReference type="KEGG" id="mno:Mnod_3824"/>
<dbReference type="STRING" id="460265.Mnod_3824"/>
<gene>
    <name evidence="1" type="ordered locus">Mnod_3824</name>
</gene>
<evidence type="ECO:0000313" key="2">
    <source>
        <dbReference type="Proteomes" id="UP000008207"/>
    </source>
</evidence>
<dbReference type="eggNOG" id="ENOG5032GT6">
    <property type="taxonomic scope" value="Bacteria"/>
</dbReference>
<accession>B8IRI4</accession>
<dbReference type="HOGENOM" id="CLU_085680_1_0_5"/>
<evidence type="ECO:0000313" key="1">
    <source>
        <dbReference type="EMBL" id="ACL58724.1"/>
    </source>
</evidence>
<dbReference type="RefSeq" id="WP_015930380.1">
    <property type="nucleotide sequence ID" value="NC_011894.1"/>
</dbReference>
<dbReference type="AlphaFoldDB" id="B8IRI4"/>
<dbReference type="Proteomes" id="UP000008207">
    <property type="component" value="Chromosome"/>
</dbReference>
<proteinExistence type="predicted"/>
<protein>
    <submittedName>
        <fullName evidence="1">ERF family protein</fullName>
    </submittedName>
</protein>
<dbReference type="Pfam" id="PF04404">
    <property type="entry name" value="ERF"/>
    <property type="match status" value="1"/>
</dbReference>
<sequence length="244" mass="26664">MSTASHAVTLRDDTQPLAPAVSETAAIVQMIERAASNPAVDIDKLERLLEMQERVLARNARAAFAAAFAGMQQELPTIPERGRGDRGMKYALWEDVNEAIKPVLARHGFGISFKTGRTPERVSVTAILMHRDGHSEETTLELPVDSSGSKNAVQAVGSSTSYGKRYTAAALLNLTSRGEDDDGRAAGLGPRITEDQTIELRDLAREVGADLPRFLATIRVDSLAEIRADKFEEAKRLLERKRGR</sequence>